<comment type="caution">
    <text evidence="2">The sequence shown here is derived from an EMBL/GenBank/DDBJ whole genome shotgun (WGS) entry which is preliminary data.</text>
</comment>
<dbReference type="GeneID" id="81431948"/>
<dbReference type="GO" id="GO:0072330">
    <property type="term" value="P:monocarboxylic acid biosynthetic process"/>
    <property type="evidence" value="ECO:0007669"/>
    <property type="project" value="UniProtKB-ARBA"/>
</dbReference>
<keyword evidence="3" id="KW-1185">Reference proteome</keyword>
<dbReference type="Proteomes" id="UP001149163">
    <property type="component" value="Unassembled WGS sequence"/>
</dbReference>
<sequence>MVSSFCHEIIRRQPSGPYHLGGWSAGGAFAFAVASHLIQTGAEVYSLIIIDSPVPRKLGTLPSGFYEYCGRRGLFGGDVPPASLIPHFLRTMETMLPYQAVPLQAARVPNVGIIWACETVMDADDAPDLGLKMGRDHFMLKRRQEFGPDGWEKLLPGAEFTLAKVVGADHFTMMVSCPALSFSKKGNGVLTDYR</sequence>
<dbReference type="AlphaFoldDB" id="A0A9W9HN39"/>
<dbReference type="EMBL" id="JAPQKN010000008">
    <property type="protein sequence ID" value="KAJ5151396.1"/>
    <property type="molecule type" value="Genomic_DNA"/>
</dbReference>
<feature type="domain" description="Thioesterase" evidence="1">
    <location>
        <begin position="2"/>
        <end position="55"/>
    </location>
</feature>
<dbReference type="InterPro" id="IPR001031">
    <property type="entry name" value="Thioesterase"/>
</dbReference>
<dbReference type="RefSeq" id="XP_056538729.1">
    <property type="nucleotide sequence ID" value="XM_056692772.1"/>
</dbReference>
<proteinExistence type="predicted"/>
<dbReference type="Gene3D" id="3.40.50.1820">
    <property type="entry name" value="alpha/beta hydrolase"/>
    <property type="match status" value="1"/>
</dbReference>
<evidence type="ECO:0000259" key="1">
    <source>
        <dbReference type="Pfam" id="PF00975"/>
    </source>
</evidence>
<accession>A0A9W9HN39</accession>
<dbReference type="Pfam" id="PF00975">
    <property type="entry name" value="Thioesterase"/>
    <property type="match status" value="1"/>
</dbReference>
<name>A0A9W9HN39_9EURO</name>
<protein>
    <submittedName>
        <fullName evidence="2">Polyketide synthase</fullName>
    </submittedName>
</protein>
<dbReference type="OrthoDB" id="4509103at2759"/>
<reference evidence="2" key="1">
    <citation type="submission" date="2022-11" db="EMBL/GenBank/DDBJ databases">
        <authorList>
            <person name="Petersen C."/>
        </authorList>
    </citation>
    <scope>NUCLEOTIDE SEQUENCE</scope>
    <source>
        <strain evidence="2">IBT 26290</strain>
    </source>
</reference>
<reference evidence="2" key="2">
    <citation type="journal article" date="2023" name="IMA Fungus">
        <title>Comparative genomic study of the Penicillium genus elucidates a diverse pangenome and 15 lateral gene transfer events.</title>
        <authorList>
            <person name="Petersen C."/>
            <person name="Sorensen T."/>
            <person name="Nielsen M.R."/>
            <person name="Sondergaard T.E."/>
            <person name="Sorensen J.L."/>
            <person name="Fitzpatrick D.A."/>
            <person name="Frisvad J.C."/>
            <person name="Nielsen K.L."/>
        </authorList>
    </citation>
    <scope>NUCLEOTIDE SEQUENCE</scope>
    <source>
        <strain evidence="2">IBT 26290</strain>
    </source>
</reference>
<dbReference type="SUPFAM" id="SSF53474">
    <property type="entry name" value="alpha/beta-Hydrolases"/>
    <property type="match status" value="1"/>
</dbReference>
<evidence type="ECO:0000313" key="3">
    <source>
        <dbReference type="Proteomes" id="UP001149163"/>
    </source>
</evidence>
<organism evidence="2 3">
    <name type="scientific">Penicillium canariense</name>
    <dbReference type="NCBI Taxonomy" id="189055"/>
    <lineage>
        <taxon>Eukaryota</taxon>
        <taxon>Fungi</taxon>
        <taxon>Dikarya</taxon>
        <taxon>Ascomycota</taxon>
        <taxon>Pezizomycotina</taxon>
        <taxon>Eurotiomycetes</taxon>
        <taxon>Eurotiomycetidae</taxon>
        <taxon>Eurotiales</taxon>
        <taxon>Aspergillaceae</taxon>
        <taxon>Penicillium</taxon>
    </lineage>
</organism>
<evidence type="ECO:0000313" key="2">
    <source>
        <dbReference type="EMBL" id="KAJ5151396.1"/>
    </source>
</evidence>
<gene>
    <name evidence="2" type="ORF">N7482_010648</name>
</gene>
<dbReference type="GO" id="GO:0017000">
    <property type="term" value="P:antibiotic biosynthetic process"/>
    <property type="evidence" value="ECO:0007669"/>
    <property type="project" value="UniProtKB-ARBA"/>
</dbReference>
<dbReference type="InterPro" id="IPR029058">
    <property type="entry name" value="AB_hydrolase_fold"/>
</dbReference>